<dbReference type="STRING" id="144026.SAMN04488568_11649"/>
<feature type="domain" description="DUF218" evidence="1">
    <location>
        <begin position="43"/>
        <end position="177"/>
    </location>
</feature>
<gene>
    <name evidence="2" type="ORF">SAMN04488568_11649</name>
</gene>
<proteinExistence type="predicted"/>
<name>A0A1G9UT65_9PROT</name>
<reference evidence="2 3" key="1">
    <citation type="submission" date="2016-10" db="EMBL/GenBank/DDBJ databases">
        <authorList>
            <person name="de Groot N.N."/>
        </authorList>
    </citation>
    <scope>NUCLEOTIDE SEQUENCE [LARGE SCALE GENOMIC DNA]</scope>
    <source>
        <strain evidence="2 3">DSM 16077</strain>
    </source>
</reference>
<organism evidence="2 3">
    <name type="scientific">Maricaulis salignorans</name>
    <dbReference type="NCBI Taxonomy" id="144026"/>
    <lineage>
        <taxon>Bacteria</taxon>
        <taxon>Pseudomonadati</taxon>
        <taxon>Pseudomonadota</taxon>
        <taxon>Alphaproteobacteria</taxon>
        <taxon>Maricaulales</taxon>
        <taxon>Maricaulaceae</taxon>
        <taxon>Maricaulis</taxon>
    </lineage>
</organism>
<dbReference type="PANTHER" id="PTHR30336">
    <property type="entry name" value="INNER MEMBRANE PROTEIN, PROBABLE PERMEASE"/>
    <property type="match status" value="1"/>
</dbReference>
<dbReference type="PANTHER" id="PTHR30336:SF4">
    <property type="entry name" value="ENVELOPE BIOGENESIS FACTOR ELYC"/>
    <property type="match status" value="1"/>
</dbReference>
<dbReference type="Pfam" id="PF02698">
    <property type="entry name" value="DUF218"/>
    <property type="match status" value="1"/>
</dbReference>
<dbReference type="GO" id="GO:0043164">
    <property type="term" value="P:Gram-negative-bacterium-type cell wall biogenesis"/>
    <property type="evidence" value="ECO:0007669"/>
    <property type="project" value="TreeGrafter"/>
</dbReference>
<protein>
    <submittedName>
        <fullName evidence="2">Uncharacterized SAM-binding protein YcdF, DUF218 family</fullName>
    </submittedName>
</protein>
<evidence type="ECO:0000259" key="1">
    <source>
        <dbReference type="Pfam" id="PF02698"/>
    </source>
</evidence>
<dbReference type="GO" id="GO:0000270">
    <property type="term" value="P:peptidoglycan metabolic process"/>
    <property type="evidence" value="ECO:0007669"/>
    <property type="project" value="TreeGrafter"/>
</dbReference>
<dbReference type="GO" id="GO:0005886">
    <property type="term" value="C:plasma membrane"/>
    <property type="evidence" value="ECO:0007669"/>
    <property type="project" value="TreeGrafter"/>
</dbReference>
<dbReference type="InterPro" id="IPR003848">
    <property type="entry name" value="DUF218"/>
</dbReference>
<evidence type="ECO:0000313" key="2">
    <source>
        <dbReference type="EMBL" id="SDM62987.1"/>
    </source>
</evidence>
<dbReference type="InterPro" id="IPR051599">
    <property type="entry name" value="Cell_Envelope_Assoc"/>
</dbReference>
<keyword evidence="3" id="KW-1185">Reference proteome</keyword>
<dbReference type="CDD" id="cd06259">
    <property type="entry name" value="YdcF-like"/>
    <property type="match status" value="1"/>
</dbReference>
<dbReference type="AlphaFoldDB" id="A0A1G9UT65"/>
<sequence>MTQGIGIFRALAFVILAASLIGFAAYAGLVSSYALPDEDLSADGIVVLTGDQGRLTAGARLLQDGRSAHLLISGVHASVTTEQLRAHTTLSNEQFTCCVELGRQASDTVGNARETAQWVRTNGYRRLIIVTSDYHLPRSLIEMDMAMPDVEFIAYPVRTTPPWRNPRSARLWLQEYAKYATVRLGRILLPSQDTAS</sequence>
<accession>A0A1G9UT65</accession>
<dbReference type="EMBL" id="FNHG01000016">
    <property type="protein sequence ID" value="SDM62987.1"/>
    <property type="molecule type" value="Genomic_DNA"/>
</dbReference>
<dbReference type="RefSeq" id="WP_176780348.1">
    <property type="nucleotide sequence ID" value="NZ_FNHG01000016.1"/>
</dbReference>
<dbReference type="Proteomes" id="UP000199759">
    <property type="component" value="Unassembled WGS sequence"/>
</dbReference>
<evidence type="ECO:0000313" key="3">
    <source>
        <dbReference type="Proteomes" id="UP000199759"/>
    </source>
</evidence>